<dbReference type="SUPFAM" id="SSF69360">
    <property type="entry name" value="Cell wall binding repeat"/>
    <property type="match status" value="1"/>
</dbReference>
<accession>A0A3P6RDX9</accession>
<name>A0A3P6RDX9_CYLGO</name>
<evidence type="ECO:0000256" key="1">
    <source>
        <dbReference type="SAM" id="MobiDB-lite"/>
    </source>
</evidence>
<protein>
    <submittedName>
        <fullName evidence="2">Uncharacterized protein</fullName>
    </submittedName>
</protein>
<dbReference type="EMBL" id="UYRV01015872">
    <property type="protein sequence ID" value="VDK61432.1"/>
    <property type="molecule type" value="Genomic_DNA"/>
</dbReference>
<organism evidence="2 3">
    <name type="scientific">Cylicostephanus goldi</name>
    <name type="common">Nematode worm</name>
    <dbReference type="NCBI Taxonomy" id="71465"/>
    <lineage>
        <taxon>Eukaryota</taxon>
        <taxon>Metazoa</taxon>
        <taxon>Ecdysozoa</taxon>
        <taxon>Nematoda</taxon>
        <taxon>Chromadorea</taxon>
        <taxon>Rhabditida</taxon>
        <taxon>Rhabditina</taxon>
        <taxon>Rhabditomorpha</taxon>
        <taxon>Strongyloidea</taxon>
        <taxon>Strongylidae</taxon>
        <taxon>Cylicostephanus</taxon>
    </lineage>
</organism>
<evidence type="ECO:0000313" key="2">
    <source>
        <dbReference type="EMBL" id="VDK61432.1"/>
    </source>
</evidence>
<gene>
    <name evidence="2" type="ORF">CGOC_LOCUS5303</name>
</gene>
<keyword evidence="3" id="KW-1185">Reference proteome</keyword>
<dbReference type="Gene3D" id="2.10.270.10">
    <property type="entry name" value="Cholin Binding"/>
    <property type="match status" value="1"/>
</dbReference>
<feature type="region of interest" description="Disordered" evidence="1">
    <location>
        <begin position="25"/>
        <end position="49"/>
    </location>
</feature>
<proteinExistence type="predicted"/>
<evidence type="ECO:0000313" key="3">
    <source>
        <dbReference type="Proteomes" id="UP000271889"/>
    </source>
</evidence>
<sequence length="261" mass="29075">MQAGKPWQPATQVILPWQRVESLPVAEPGQLAGQDAQFEQPAEPAPESMQLPAPSYVTVSVDPGAQVFVIGPGNSIVVVRAAQTKQLAKPQIPMPTDQEQARATFAENVWTDNTNDLHGSPEYSVTLTPDSVASTPRQPDLERKFADFCKDLGITSASIHYKPKRLFKRSLDSQKAPDAAPVLQGWTKVGGKVYYYRDGKKLVGWHFLRGTIVDPSLPHKNWFYFDKDGVMLTGRHEPVGGIKNEQGLQDKHVFFWMNIRK</sequence>
<reference evidence="2 3" key="1">
    <citation type="submission" date="2018-11" db="EMBL/GenBank/DDBJ databases">
        <authorList>
            <consortium name="Pathogen Informatics"/>
        </authorList>
    </citation>
    <scope>NUCLEOTIDE SEQUENCE [LARGE SCALE GENOMIC DNA]</scope>
</reference>
<dbReference type="Proteomes" id="UP000271889">
    <property type="component" value="Unassembled WGS sequence"/>
</dbReference>
<dbReference type="AlphaFoldDB" id="A0A3P6RDX9"/>